<gene>
    <name evidence="2" type="ORF">PV04_00892</name>
</gene>
<organism evidence="2 3">
    <name type="scientific">Phialophora macrospora</name>
    <dbReference type="NCBI Taxonomy" id="1851006"/>
    <lineage>
        <taxon>Eukaryota</taxon>
        <taxon>Fungi</taxon>
        <taxon>Dikarya</taxon>
        <taxon>Ascomycota</taxon>
        <taxon>Pezizomycotina</taxon>
        <taxon>Eurotiomycetes</taxon>
        <taxon>Chaetothyriomycetidae</taxon>
        <taxon>Chaetothyriales</taxon>
        <taxon>Herpotrichiellaceae</taxon>
        <taxon>Phialophora</taxon>
    </lineage>
</organism>
<dbReference type="HOGENOM" id="CLU_1539821_0_0_1"/>
<name>A0A0D2D542_9EURO</name>
<feature type="region of interest" description="Disordered" evidence="1">
    <location>
        <begin position="153"/>
        <end position="174"/>
    </location>
</feature>
<sequence length="174" mass="19176">MNGCKILEVDRSTISKVGYNATMGEAEAICLVKRMTSVPVPRVLIAYTIDDIGFILMEKVLGSTLESDLEHLSSDSLKDLAGQPREYIHQWRKIEGSFLGGVDGSTLCGRHIQNIHGKIYRVSMGLSQHETNSMKASLMHYAILDQAESSTRGITPLRTGSDHLERNAAVEKES</sequence>
<reference evidence="2 3" key="1">
    <citation type="submission" date="2015-01" db="EMBL/GenBank/DDBJ databases">
        <title>The Genome Sequence of Capronia semiimmersa CBS27337.</title>
        <authorList>
            <consortium name="The Broad Institute Genomics Platform"/>
            <person name="Cuomo C."/>
            <person name="de Hoog S."/>
            <person name="Gorbushina A."/>
            <person name="Stielow B."/>
            <person name="Teixiera M."/>
            <person name="Abouelleil A."/>
            <person name="Chapman S.B."/>
            <person name="Priest M."/>
            <person name="Young S.K."/>
            <person name="Wortman J."/>
            <person name="Nusbaum C."/>
            <person name="Birren B."/>
        </authorList>
    </citation>
    <scope>NUCLEOTIDE SEQUENCE [LARGE SCALE GENOMIC DNA]</scope>
    <source>
        <strain evidence="2 3">CBS 27337</strain>
    </source>
</reference>
<dbReference type="EMBL" id="KN846956">
    <property type="protein sequence ID" value="KIW72716.1"/>
    <property type="molecule type" value="Genomic_DNA"/>
</dbReference>
<evidence type="ECO:0008006" key="4">
    <source>
        <dbReference type="Google" id="ProtNLM"/>
    </source>
</evidence>
<keyword evidence="3" id="KW-1185">Reference proteome</keyword>
<accession>A0A0D2D542</accession>
<proteinExistence type="predicted"/>
<dbReference type="STRING" id="5601.A0A0D2D542"/>
<feature type="compositionally biased region" description="Basic and acidic residues" evidence="1">
    <location>
        <begin position="160"/>
        <end position="174"/>
    </location>
</feature>
<evidence type="ECO:0000313" key="3">
    <source>
        <dbReference type="Proteomes" id="UP000054266"/>
    </source>
</evidence>
<dbReference type="Proteomes" id="UP000054266">
    <property type="component" value="Unassembled WGS sequence"/>
</dbReference>
<evidence type="ECO:0000256" key="1">
    <source>
        <dbReference type="SAM" id="MobiDB-lite"/>
    </source>
</evidence>
<protein>
    <recommendedName>
        <fullName evidence="4">Aminoglycoside phosphotransferase domain-containing protein</fullName>
    </recommendedName>
</protein>
<dbReference type="AlphaFoldDB" id="A0A0D2D542"/>
<evidence type="ECO:0000313" key="2">
    <source>
        <dbReference type="EMBL" id="KIW72716.1"/>
    </source>
</evidence>